<name>A0ABS2NC62_9BACI</name>
<dbReference type="Proteomes" id="UP001646157">
    <property type="component" value="Unassembled WGS sequence"/>
</dbReference>
<evidence type="ECO:0000313" key="2">
    <source>
        <dbReference type="EMBL" id="MBM7585400.1"/>
    </source>
</evidence>
<feature type="transmembrane region" description="Helical" evidence="1">
    <location>
        <begin position="43"/>
        <end position="60"/>
    </location>
</feature>
<keyword evidence="1" id="KW-0472">Membrane</keyword>
<organism evidence="2 3">
    <name type="scientific">Rossellomorea pakistanensis</name>
    <dbReference type="NCBI Taxonomy" id="992288"/>
    <lineage>
        <taxon>Bacteria</taxon>
        <taxon>Bacillati</taxon>
        <taxon>Bacillota</taxon>
        <taxon>Bacilli</taxon>
        <taxon>Bacillales</taxon>
        <taxon>Bacillaceae</taxon>
        <taxon>Rossellomorea</taxon>
    </lineage>
</organism>
<keyword evidence="1" id="KW-1133">Transmembrane helix</keyword>
<accession>A0ABS2NC62</accession>
<keyword evidence="3" id="KW-1185">Reference proteome</keyword>
<evidence type="ECO:0000313" key="3">
    <source>
        <dbReference type="Proteomes" id="UP001646157"/>
    </source>
</evidence>
<dbReference type="EMBL" id="JAFBDZ010000002">
    <property type="protein sequence ID" value="MBM7585400.1"/>
    <property type="molecule type" value="Genomic_DNA"/>
</dbReference>
<reference evidence="2 3" key="1">
    <citation type="submission" date="2021-01" db="EMBL/GenBank/DDBJ databases">
        <title>Genomic Encyclopedia of Type Strains, Phase IV (KMG-IV): sequencing the most valuable type-strain genomes for metagenomic binning, comparative biology and taxonomic classification.</title>
        <authorList>
            <person name="Goeker M."/>
        </authorList>
    </citation>
    <scope>NUCLEOTIDE SEQUENCE [LARGE SCALE GENOMIC DNA]</scope>
    <source>
        <strain evidence="2 3">DSM 24834</strain>
    </source>
</reference>
<protein>
    <submittedName>
        <fullName evidence="2">Uncharacterized protein</fullName>
    </submittedName>
</protein>
<gene>
    <name evidence="2" type="ORF">JOC86_001942</name>
</gene>
<sequence length="63" mass="7629">MLVEWACEHFGLISYHNGWHFGWSFLFVMIMFPMVRLHHVHKLWALILSVICAVFYLIVFDYL</sequence>
<proteinExistence type="predicted"/>
<evidence type="ECO:0000256" key="1">
    <source>
        <dbReference type="SAM" id="Phobius"/>
    </source>
</evidence>
<comment type="caution">
    <text evidence="2">The sequence shown here is derived from an EMBL/GenBank/DDBJ whole genome shotgun (WGS) entry which is preliminary data.</text>
</comment>
<feature type="transmembrane region" description="Helical" evidence="1">
    <location>
        <begin position="20"/>
        <end position="36"/>
    </location>
</feature>
<keyword evidence="1" id="KW-0812">Transmembrane</keyword>